<keyword evidence="1" id="KW-0732">Signal</keyword>
<dbReference type="RefSeq" id="XP_026494705.2">
    <property type="nucleotide sequence ID" value="XM_026638920.2"/>
</dbReference>
<accession>A0A8B8ICE3</accession>
<dbReference type="Proteomes" id="UP001652626">
    <property type="component" value="Chromosome 18"/>
</dbReference>
<dbReference type="Gene3D" id="1.10.2080.10">
    <property type="entry name" value="Insect odorant-binding protein A10/Ejaculatory bulb-specific protein 3"/>
    <property type="match status" value="1"/>
</dbReference>
<proteinExistence type="predicted"/>
<feature type="chain" id="PRO_5045627161" evidence="1">
    <location>
        <begin position="17"/>
        <end position="125"/>
    </location>
</feature>
<evidence type="ECO:0000313" key="2">
    <source>
        <dbReference type="Proteomes" id="UP001652626"/>
    </source>
</evidence>
<keyword evidence="2" id="KW-1185">Reference proteome</keyword>
<sequence length="125" mass="14528">MKVIVCLFALIAISLARPEEKYTDRYDNIDLDEILDNKRILDNYFKCIMDQGKCSPDGTELKSHLQEALENECAKCTDVQKNGTEKVIGHLINKEPELWNQLTAKFDPESKYRVKYEERLKTLSN</sequence>
<evidence type="ECO:0000313" key="3">
    <source>
        <dbReference type="RefSeq" id="XP_026494705.2"/>
    </source>
</evidence>
<dbReference type="GeneID" id="113399721"/>
<dbReference type="PANTHER" id="PTHR11257:SF12">
    <property type="entry name" value="EJACULATORY BULB-SPECIFIC PROTEIN 3-RELATED"/>
    <property type="match status" value="1"/>
</dbReference>
<dbReference type="AlphaFoldDB" id="A0A8B8ICE3"/>
<dbReference type="OMA" id="IVISHFI"/>
<dbReference type="OrthoDB" id="6625994at2759"/>
<dbReference type="InterPro" id="IPR036682">
    <property type="entry name" value="OS_D_A10/PebIII_sf"/>
</dbReference>
<gene>
    <name evidence="3" type="primary">LOC113399721</name>
</gene>
<dbReference type="SUPFAM" id="SSF100910">
    <property type="entry name" value="Chemosensory protein Csp2"/>
    <property type="match status" value="1"/>
</dbReference>
<dbReference type="PANTHER" id="PTHR11257">
    <property type="entry name" value="CHEMOSENSORY PROTEIN-RELATED"/>
    <property type="match status" value="1"/>
</dbReference>
<feature type="signal peptide" evidence="1">
    <location>
        <begin position="1"/>
        <end position="16"/>
    </location>
</feature>
<reference evidence="3" key="1">
    <citation type="submission" date="2025-08" db="UniProtKB">
        <authorList>
            <consortium name="RefSeq"/>
        </authorList>
    </citation>
    <scope>IDENTIFICATION</scope>
    <source>
        <tissue evidence="3">Whole body</tissue>
    </source>
</reference>
<dbReference type="Pfam" id="PF03392">
    <property type="entry name" value="OS-D"/>
    <property type="match status" value="1"/>
</dbReference>
<organism evidence="2 3">
    <name type="scientific">Vanessa tameamea</name>
    <name type="common">Kamehameha butterfly</name>
    <dbReference type="NCBI Taxonomy" id="334116"/>
    <lineage>
        <taxon>Eukaryota</taxon>
        <taxon>Metazoa</taxon>
        <taxon>Ecdysozoa</taxon>
        <taxon>Arthropoda</taxon>
        <taxon>Hexapoda</taxon>
        <taxon>Insecta</taxon>
        <taxon>Pterygota</taxon>
        <taxon>Neoptera</taxon>
        <taxon>Endopterygota</taxon>
        <taxon>Lepidoptera</taxon>
        <taxon>Glossata</taxon>
        <taxon>Ditrysia</taxon>
        <taxon>Papilionoidea</taxon>
        <taxon>Nymphalidae</taxon>
        <taxon>Nymphalinae</taxon>
        <taxon>Vanessa</taxon>
    </lineage>
</organism>
<protein>
    <submittedName>
        <fullName evidence="3">Allergen Tha p 1-like</fullName>
    </submittedName>
</protein>
<name>A0A8B8ICE3_VANTA</name>
<evidence type="ECO:0000256" key="1">
    <source>
        <dbReference type="SAM" id="SignalP"/>
    </source>
</evidence>
<dbReference type="InterPro" id="IPR005055">
    <property type="entry name" value="A10/PebIII"/>
</dbReference>